<dbReference type="GO" id="GO:0003700">
    <property type="term" value="F:DNA-binding transcription factor activity"/>
    <property type="evidence" value="ECO:0007669"/>
    <property type="project" value="InterPro"/>
</dbReference>
<dbReference type="PRINTS" id="PR00039">
    <property type="entry name" value="HTHLYSR"/>
</dbReference>
<evidence type="ECO:0000256" key="2">
    <source>
        <dbReference type="ARBA" id="ARBA00023015"/>
    </source>
</evidence>
<dbReference type="SUPFAM" id="SSF53850">
    <property type="entry name" value="Periplasmic binding protein-like II"/>
    <property type="match status" value="1"/>
</dbReference>
<dbReference type="PANTHER" id="PTHR30346">
    <property type="entry name" value="TRANSCRIPTIONAL DUAL REGULATOR HCAR-RELATED"/>
    <property type="match status" value="1"/>
</dbReference>
<dbReference type="CDD" id="cd05466">
    <property type="entry name" value="PBP2_LTTR_substrate"/>
    <property type="match status" value="1"/>
</dbReference>
<sequence>MELDQARYFLAACEHLNFTRAAEECNISQPSLTVAIKKLEDEFGGPLFHREGKRILLTELGIRLKPFIGQMAEQAESVRQAAKDFRLLRQVPLKVGIMTTIGPMRLSGLLARFKQDHPGVELGVHEGDLGELQAQLDAGELDLAVLHAPGGHLPSQRFVSLYRERYVVIVPPGHPFERQNTVRLQDTDKAAYVDRLACELRETVMHVCGQNGIELYAGFRSEREDWVQGMVMAGMGFAFMPEYSVTHSGILRRPLVEPAIDREVCLVNVAGRQLSPAAAAFSRAAQHYRWGGE</sequence>
<dbReference type="InterPro" id="IPR036390">
    <property type="entry name" value="WH_DNA-bd_sf"/>
</dbReference>
<dbReference type="PANTHER" id="PTHR30346:SF28">
    <property type="entry name" value="HTH-TYPE TRANSCRIPTIONAL REGULATOR CYNR"/>
    <property type="match status" value="1"/>
</dbReference>
<dbReference type="Proteomes" id="UP000317894">
    <property type="component" value="Unassembled WGS sequence"/>
</dbReference>
<organism evidence="6 7">
    <name type="scientific">Glacieibacterium frigidum</name>
    <dbReference type="NCBI Taxonomy" id="2593303"/>
    <lineage>
        <taxon>Bacteria</taxon>
        <taxon>Pseudomonadati</taxon>
        <taxon>Pseudomonadota</taxon>
        <taxon>Alphaproteobacteria</taxon>
        <taxon>Sphingomonadales</taxon>
        <taxon>Sphingosinicellaceae</taxon>
        <taxon>Glacieibacterium</taxon>
    </lineage>
</organism>
<dbReference type="FunFam" id="1.10.10.10:FF:000001">
    <property type="entry name" value="LysR family transcriptional regulator"/>
    <property type="match status" value="1"/>
</dbReference>
<evidence type="ECO:0000313" key="6">
    <source>
        <dbReference type="EMBL" id="TRW14043.1"/>
    </source>
</evidence>
<dbReference type="GO" id="GO:0003677">
    <property type="term" value="F:DNA binding"/>
    <property type="evidence" value="ECO:0007669"/>
    <property type="project" value="UniProtKB-KW"/>
</dbReference>
<reference evidence="6 7" key="1">
    <citation type="submission" date="2019-07" db="EMBL/GenBank/DDBJ databases">
        <title>Novel species isolated from glacier.</title>
        <authorList>
            <person name="Liu Q."/>
            <person name="Xin Y.-H."/>
        </authorList>
    </citation>
    <scope>NUCLEOTIDE SEQUENCE [LARGE SCALE GENOMIC DNA]</scope>
    <source>
        <strain evidence="6 7">LB1R16</strain>
    </source>
</reference>
<dbReference type="SUPFAM" id="SSF46785">
    <property type="entry name" value="Winged helix' DNA-binding domain"/>
    <property type="match status" value="1"/>
</dbReference>
<accession>A0A552U745</accession>
<dbReference type="OrthoDB" id="7158941at2"/>
<dbReference type="Gene3D" id="3.40.190.10">
    <property type="entry name" value="Periplasmic binding protein-like II"/>
    <property type="match status" value="2"/>
</dbReference>
<dbReference type="InterPro" id="IPR036388">
    <property type="entry name" value="WH-like_DNA-bd_sf"/>
</dbReference>
<dbReference type="GO" id="GO:0032993">
    <property type="term" value="C:protein-DNA complex"/>
    <property type="evidence" value="ECO:0007669"/>
    <property type="project" value="TreeGrafter"/>
</dbReference>
<dbReference type="InterPro" id="IPR005119">
    <property type="entry name" value="LysR_subst-bd"/>
</dbReference>
<proteinExistence type="inferred from homology"/>
<keyword evidence="3" id="KW-0238">DNA-binding</keyword>
<comment type="caution">
    <text evidence="6">The sequence shown here is derived from an EMBL/GenBank/DDBJ whole genome shotgun (WGS) entry which is preliminary data.</text>
</comment>
<evidence type="ECO:0000259" key="5">
    <source>
        <dbReference type="PROSITE" id="PS50931"/>
    </source>
</evidence>
<dbReference type="Pfam" id="PF00126">
    <property type="entry name" value="HTH_1"/>
    <property type="match status" value="1"/>
</dbReference>
<dbReference type="InterPro" id="IPR000847">
    <property type="entry name" value="LysR_HTH_N"/>
</dbReference>
<evidence type="ECO:0000256" key="1">
    <source>
        <dbReference type="ARBA" id="ARBA00009437"/>
    </source>
</evidence>
<gene>
    <name evidence="6" type="ORF">FMM06_09900</name>
</gene>
<feature type="domain" description="HTH lysR-type" evidence="5">
    <location>
        <begin position="1"/>
        <end position="58"/>
    </location>
</feature>
<evidence type="ECO:0000256" key="3">
    <source>
        <dbReference type="ARBA" id="ARBA00023125"/>
    </source>
</evidence>
<name>A0A552U745_9SPHN</name>
<dbReference type="Gene3D" id="1.10.10.10">
    <property type="entry name" value="Winged helix-like DNA-binding domain superfamily/Winged helix DNA-binding domain"/>
    <property type="match status" value="1"/>
</dbReference>
<dbReference type="PROSITE" id="PS50931">
    <property type="entry name" value="HTH_LYSR"/>
    <property type="match status" value="1"/>
</dbReference>
<keyword evidence="7" id="KW-1185">Reference proteome</keyword>
<keyword evidence="4" id="KW-0804">Transcription</keyword>
<dbReference type="AlphaFoldDB" id="A0A552U745"/>
<dbReference type="EMBL" id="VJWA01000002">
    <property type="protein sequence ID" value="TRW14043.1"/>
    <property type="molecule type" value="Genomic_DNA"/>
</dbReference>
<comment type="similarity">
    <text evidence="1">Belongs to the LysR transcriptional regulatory family.</text>
</comment>
<evidence type="ECO:0000256" key="4">
    <source>
        <dbReference type="ARBA" id="ARBA00023163"/>
    </source>
</evidence>
<protein>
    <submittedName>
        <fullName evidence="6">LysR family transcriptional regulator</fullName>
    </submittedName>
</protein>
<dbReference type="RefSeq" id="WP_144237249.1">
    <property type="nucleotide sequence ID" value="NZ_VJWA01000002.1"/>
</dbReference>
<keyword evidence="2" id="KW-0805">Transcription regulation</keyword>
<dbReference type="Pfam" id="PF03466">
    <property type="entry name" value="LysR_substrate"/>
    <property type="match status" value="1"/>
</dbReference>
<evidence type="ECO:0000313" key="7">
    <source>
        <dbReference type="Proteomes" id="UP000317894"/>
    </source>
</evidence>